<dbReference type="PROSITE" id="PS00678">
    <property type="entry name" value="WD_REPEATS_1"/>
    <property type="match status" value="4"/>
</dbReference>
<feature type="repeat" description="WD" evidence="3">
    <location>
        <begin position="467"/>
        <end position="506"/>
    </location>
</feature>
<feature type="compositionally biased region" description="Basic and acidic residues" evidence="4">
    <location>
        <begin position="785"/>
        <end position="811"/>
    </location>
</feature>
<dbReference type="SUPFAM" id="SSF50978">
    <property type="entry name" value="WD40 repeat-like"/>
    <property type="match status" value="1"/>
</dbReference>
<dbReference type="InterPro" id="IPR036322">
    <property type="entry name" value="WD40_repeat_dom_sf"/>
</dbReference>
<dbReference type="STRING" id="71784.A0A1Y2AD99"/>
<dbReference type="InterPro" id="IPR001680">
    <property type="entry name" value="WD40_rpt"/>
</dbReference>
<dbReference type="PRINTS" id="PR00320">
    <property type="entry name" value="GPROTEINBRPT"/>
</dbReference>
<dbReference type="Pfam" id="PF00400">
    <property type="entry name" value="WD40"/>
    <property type="match status" value="7"/>
</dbReference>
<feature type="compositionally biased region" description="Gly residues" evidence="4">
    <location>
        <begin position="820"/>
        <end position="830"/>
    </location>
</feature>
<reference evidence="6 7" key="1">
    <citation type="submission" date="2016-07" db="EMBL/GenBank/DDBJ databases">
        <title>Pervasive Adenine N6-methylation of Active Genes in Fungi.</title>
        <authorList>
            <consortium name="DOE Joint Genome Institute"/>
            <person name="Mondo S.J."/>
            <person name="Dannebaum R.O."/>
            <person name="Kuo R.C."/>
            <person name="Labutti K."/>
            <person name="Haridas S."/>
            <person name="Kuo A."/>
            <person name="Salamov A."/>
            <person name="Ahrendt S.R."/>
            <person name="Lipzen A."/>
            <person name="Sullivan W."/>
            <person name="Andreopoulos W.B."/>
            <person name="Clum A."/>
            <person name="Lindquist E."/>
            <person name="Daum C."/>
            <person name="Ramamoorthy G.K."/>
            <person name="Gryganskyi A."/>
            <person name="Culley D."/>
            <person name="Magnuson J.K."/>
            <person name="James T.Y."/>
            <person name="O'Malley M.A."/>
            <person name="Stajich J.E."/>
            <person name="Spatafora J.W."/>
            <person name="Visel A."/>
            <person name="Grigoriev I.V."/>
        </authorList>
    </citation>
    <scope>NUCLEOTIDE SEQUENCE [LARGE SCALE GENOMIC DNA]</scope>
    <source>
        <strain evidence="6 7">68-887.2</strain>
    </source>
</reference>
<dbReference type="CDD" id="cd00200">
    <property type="entry name" value="WD40"/>
    <property type="match status" value="1"/>
</dbReference>
<dbReference type="InterPro" id="IPR019775">
    <property type="entry name" value="WD40_repeat_CS"/>
</dbReference>
<dbReference type="PROSITE" id="PS50181">
    <property type="entry name" value="FBOX"/>
    <property type="match status" value="1"/>
</dbReference>
<dbReference type="AlphaFoldDB" id="A0A1Y2AD99"/>
<dbReference type="SUPFAM" id="SSF81383">
    <property type="entry name" value="F-box domain"/>
    <property type="match status" value="1"/>
</dbReference>
<dbReference type="InterPro" id="IPR015943">
    <property type="entry name" value="WD40/YVTN_repeat-like_dom_sf"/>
</dbReference>
<evidence type="ECO:0000256" key="2">
    <source>
        <dbReference type="ARBA" id="ARBA00022737"/>
    </source>
</evidence>
<dbReference type="OrthoDB" id="190105at2759"/>
<feature type="compositionally biased region" description="Low complexity" evidence="4">
    <location>
        <begin position="851"/>
        <end position="863"/>
    </location>
</feature>
<feature type="compositionally biased region" description="Polar residues" evidence="4">
    <location>
        <begin position="838"/>
        <end position="850"/>
    </location>
</feature>
<dbReference type="EMBL" id="MCFC01000141">
    <property type="protein sequence ID" value="ORY20270.1"/>
    <property type="molecule type" value="Genomic_DNA"/>
</dbReference>
<dbReference type="InterPro" id="IPR001810">
    <property type="entry name" value="F-box_dom"/>
</dbReference>
<dbReference type="Gene3D" id="1.20.1280.50">
    <property type="match status" value="1"/>
</dbReference>
<evidence type="ECO:0000256" key="3">
    <source>
        <dbReference type="PROSITE-ProRule" id="PRU00221"/>
    </source>
</evidence>
<feature type="repeat" description="WD" evidence="3">
    <location>
        <begin position="625"/>
        <end position="666"/>
    </location>
</feature>
<evidence type="ECO:0000256" key="4">
    <source>
        <dbReference type="SAM" id="MobiDB-lite"/>
    </source>
</evidence>
<feature type="compositionally biased region" description="Acidic residues" evidence="4">
    <location>
        <begin position="969"/>
        <end position="982"/>
    </location>
</feature>
<feature type="region of interest" description="Disordered" evidence="4">
    <location>
        <begin position="1"/>
        <end position="22"/>
    </location>
</feature>
<dbReference type="InterPro" id="IPR036047">
    <property type="entry name" value="F-box-like_dom_sf"/>
</dbReference>
<dbReference type="PANTHER" id="PTHR19849">
    <property type="entry name" value="PHOSPHOLIPASE A-2-ACTIVATING PROTEIN"/>
    <property type="match status" value="1"/>
</dbReference>
<feature type="compositionally biased region" description="Gly residues" evidence="4">
    <location>
        <begin position="931"/>
        <end position="945"/>
    </location>
</feature>
<feature type="compositionally biased region" description="Basic and acidic residues" evidence="4">
    <location>
        <begin position="156"/>
        <end position="171"/>
    </location>
</feature>
<dbReference type="Gene3D" id="2.130.10.10">
    <property type="entry name" value="YVTN repeat-like/Quinoprotein amine dehydrogenase"/>
    <property type="match status" value="1"/>
</dbReference>
<dbReference type="PROSITE" id="PS50082">
    <property type="entry name" value="WD_REPEATS_2"/>
    <property type="match status" value="6"/>
</dbReference>
<evidence type="ECO:0000259" key="5">
    <source>
        <dbReference type="PROSITE" id="PS50181"/>
    </source>
</evidence>
<feature type="region of interest" description="Disordered" evidence="4">
    <location>
        <begin position="785"/>
        <end position="995"/>
    </location>
</feature>
<protein>
    <submittedName>
        <fullName evidence="6">WD40-repeat-containing domain protein</fullName>
    </submittedName>
</protein>
<feature type="region of interest" description="Disordered" evidence="4">
    <location>
        <begin position="148"/>
        <end position="231"/>
    </location>
</feature>
<dbReference type="Pfam" id="PF12937">
    <property type="entry name" value="F-box-like"/>
    <property type="match status" value="1"/>
</dbReference>
<dbReference type="GO" id="GO:0010992">
    <property type="term" value="P:ubiquitin recycling"/>
    <property type="evidence" value="ECO:0007669"/>
    <property type="project" value="TreeGrafter"/>
</dbReference>
<dbReference type="InParanoid" id="A0A1Y2AD99"/>
<keyword evidence="2" id="KW-0677">Repeat</keyword>
<feature type="domain" description="F-box" evidence="5">
    <location>
        <begin position="291"/>
        <end position="338"/>
    </location>
</feature>
<evidence type="ECO:0000313" key="7">
    <source>
        <dbReference type="Proteomes" id="UP000193986"/>
    </source>
</evidence>
<gene>
    <name evidence="6" type="ORF">BCR39DRAFT_562951</name>
</gene>
<dbReference type="GO" id="GO:0005634">
    <property type="term" value="C:nucleus"/>
    <property type="evidence" value="ECO:0007669"/>
    <property type="project" value="TreeGrafter"/>
</dbReference>
<feature type="repeat" description="WD" evidence="3">
    <location>
        <begin position="531"/>
        <end position="552"/>
    </location>
</feature>
<dbReference type="Proteomes" id="UP000193986">
    <property type="component" value="Unassembled WGS sequence"/>
</dbReference>
<feature type="compositionally biased region" description="Low complexity" evidence="4">
    <location>
        <begin position="917"/>
        <end position="930"/>
    </location>
</feature>
<organism evidence="6 7">
    <name type="scientific">Naematelia encephala</name>
    <dbReference type="NCBI Taxonomy" id="71784"/>
    <lineage>
        <taxon>Eukaryota</taxon>
        <taxon>Fungi</taxon>
        <taxon>Dikarya</taxon>
        <taxon>Basidiomycota</taxon>
        <taxon>Agaricomycotina</taxon>
        <taxon>Tremellomycetes</taxon>
        <taxon>Tremellales</taxon>
        <taxon>Naemateliaceae</taxon>
        <taxon>Naematelia</taxon>
    </lineage>
</organism>
<dbReference type="GO" id="GO:0043161">
    <property type="term" value="P:proteasome-mediated ubiquitin-dependent protein catabolic process"/>
    <property type="evidence" value="ECO:0007669"/>
    <property type="project" value="TreeGrafter"/>
</dbReference>
<keyword evidence="1 3" id="KW-0853">WD repeat</keyword>
<sequence length="995" mass="108518">MLLPSPPMVKQESSAEPPPSASRIGGLVYHNGTPMLQFQDAVMETVVTHTTCTTTKFAPVALPRVPQPEHIALPNHLPLESYPLAHQPTPPDVQSFALNLAGRRVVVQEDGSDMANAERTGPGPKGWYRTLARDQTADEQIGLVQAFSRAKGKRRHDFEMQREVEKVDRMTAAETSGINTPSPPPATAQRTSPPRKKIRGLDDLAMPQVSGNPLLSPLPSPVNESGPSSATVPNIGTGLELAALYSLPSLMTTFDQLPDKLQQHVLMHMLRRSRMATIQRVASFASIALRRDFITALPHEVAVQILKKVDTRSLAQATRVSKKWHHLIDTERNVWRQRLVDDNMWYGLGVEEEEEAALQKRIGILQLNQEHARAIKADTPEDEPMGTDSLPPPMVDTETEAALKHLYRRRFTSNKHWNRKPRHYTFHGHGTNVVTCLQFDEDKVVSASDDHSINIYDTATGSLRKRLDGHEGGVWALEYKGDTLVSGSTDRTVRIWDLESLSEAHCFHGHTSTVRCLQIVEPVLDAATGKWMPPVPMVVTGSRDATLRVWKLPKKGEAVRRIKTNDDDNIEQLAPERNPWHIHLLEGHSGAVRALAAYGRICVSGSYDATVRVWDIVTGKCLQILQGHEQKVYSIVYDRHRNRCASGSMDNTVKVWNVATGECLQTLNGHTSLVGVLGLSPNYIVSAAADASLRVWDANTYEQKHHLASHGGAITCFQHDETKVVSGSDGTLKLWDIRTGEAIRDLVAGIASVWQVAFNGNLLVAASNRQGTTVFDVFDFGRTEHPSGIDDDRLDEASKRPWEKRNPREPRTYQVDDDPGIGGSSSGVGAGKRKNHNHNQPLSPEQRANYSSTRRSSRLAGRSSGNGSGSGNGAGQASASFRTGGNTTSRRWRAGSSPTPAGPSIVTGIGSGFRNGSTSASGSRFTNSSGSGSGFRNGTTTGSGSGTTIRGILPGVTNRQGSDSFVPTLDDDGVDDDDEAMEEGWGHHGWGNGID</sequence>
<dbReference type="GO" id="GO:0043130">
    <property type="term" value="F:ubiquitin binding"/>
    <property type="evidence" value="ECO:0007669"/>
    <property type="project" value="TreeGrafter"/>
</dbReference>
<dbReference type="GO" id="GO:0005737">
    <property type="term" value="C:cytoplasm"/>
    <property type="evidence" value="ECO:0007669"/>
    <property type="project" value="TreeGrafter"/>
</dbReference>
<dbReference type="PANTHER" id="PTHR19849:SF1">
    <property type="entry name" value="F-BOX_WD REPEAT-CONTAINING PROTEIN 7"/>
    <property type="match status" value="1"/>
</dbReference>
<evidence type="ECO:0000313" key="6">
    <source>
        <dbReference type="EMBL" id="ORY20270.1"/>
    </source>
</evidence>
<feature type="compositionally biased region" description="Polar residues" evidence="4">
    <location>
        <begin position="222"/>
        <end position="231"/>
    </location>
</feature>
<evidence type="ECO:0000256" key="1">
    <source>
        <dbReference type="ARBA" id="ARBA00022574"/>
    </source>
</evidence>
<dbReference type="FunCoup" id="A0A1Y2AD99">
    <property type="interactions" value="94"/>
</dbReference>
<name>A0A1Y2AD99_9TREE</name>
<accession>A0A1Y2AD99</accession>
<feature type="repeat" description="WD" evidence="3">
    <location>
        <begin position="707"/>
        <end position="745"/>
    </location>
</feature>
<dbReference type="SMART" id="SM00256">
    <property type="entry name" value="FBOX"/>
    <property type="match status" value="1"/>
</dbReference>
<dbReference type="SMART" id="SM00320">
    <property type="entry name" value="WD40"/>
    <property type="match status" value="8"/>
</dbReference>
<keyword evidence="7" id="KW-1185">Reference proteome</keyword>
<feature type="repeat" description="WD" evidence="3">
    <location>
        <begin position="667"/>
        <end position="706"/>
    </location>
</feature>
<comment type="caution">
    <text evidence="6">The sequence shown here is derived from an EMBL/GenBank/DDBJ whole genome shotgun (WGS) entry which is preliminary data.</text>
</comment>
<feature type="compositionally biased region" description="Gly residues" evidence="4">
    <location>
        <begin position="864"/>
        <end position="874"/>
    </location>
</feature>
<dbReference type="PROSITE" id="PS50294">
    <property type="entry name" value="WD_REPEATS_REGION"/>
    <property type="match status" value="4"/>
</dbReference>
<feature type="repeat" description="WD" evidence="3">
    <location>
        <begin position="585"/>
        <end position="624"/>
    </location>
</feature>
<dbReference type="InterPro" id="IPR020472">
    <property type="entry name" value="WD40_PAC1"/>
</dbReference>
<proteinExistence type="predicted"/>